<dbReference type="InterPro" id="IPR010982">
    <property type="entry name" value="Lambda_DNA-bd_dom_sf"/>
</dbReference>
<accession>A0A0R1XCS8</accession>
<dbReference type="EMBL" id="AZFW01000048">
    <property type="protein sequence ID" value="KRM27501.1"/>
    <property type="molecule type" value="Genomic_DNA"/>
</dbReference>
<reference evidence="3 4" key="1">
    <citation type="journal article" date="2015" name="Genome Announc.">
        <title>Expanding the biotechnology potential of lactobacilli through comparative genomics of 213 strains and associated genera.</title>
        <authorList>
            <person name="Sun Z."/>
            <person name="Harris H.M."/>
            <person name="McCann A."/>
            <person name="Guo C."/>
            <person name="Argimon S."/>
            <person name="Zhang W."/>
            <person name="Yang X."/>
            <person name="Jeffery I.B."/>
            <person name="Cooney J.C."/>
            <person name="Kagawa T.F."/>
            <person name="Liu W."/>
            <person name="Song Y."/>
            <person name="Salvetti E."/>
            <person name="Wrobel A."/>
            <person name="Rasinkangas P."/>
            <person name="Parkhill J."/>
            <person name="Rea M.C."/>
            <person name="O'Sullivan O."/>
            <person name="Ritari J."/>
            <person name="Douillard F.P."/>
            <person name="Paul Ross R."/>
            <person name="Yang R."/>
            <person name="Briner A.E."/>
            <person name="Felis G.E."/>
            <person name="de Vos W.M."/>
            <person name="Barrangou R."/>
            <person name="Klaenhammer T.R."/>
            <person name="Caufield P.W."/>
            <person name="Cui Y."/>
            <person name="Zhang H."/>
            <person name="O'Toole P.W."/>
        </authorList>
    </citation>
    <scope>NUCLEOTIDE SEQUENCE [LARGE SCALE GENOMIC DNA]</scope>
    <source>
        <strain evidence="3 4">DSM 16991</strain>
    </source>
</reference>
<dbReference type="Gene3D" id="1.10.260.40">
    <property type="entry name" value="lambda repressor-like DNA-binding domains"/>
    <property type="match status" value="1"/>
</dbReference>
<dbReference type="SMART" id="SM00530">
    <property type="entry name" value="HTH_XRE"/>
    <property type="match status" value="1"/>
</dbReference>
<feature type="domain" description="HTH cro/C1-type" evidence="2">
    <location>
        <begin position="7"/>
        <end position="61"/>
    </location>
</feature>
<dbReference type="AlphaFoldDB" id="A0A0R1XCS8"/>
<proteinExistence type="predicted"/>
<gene>
    <name evidence="3" type="ORF">FC91_GL002514</name>
</gene>
<dbReference type="Pfam" id="PF01381">
    <property type="entry name" value="HTH_3"/>
    <property type="match status" value="1"/>
</dbReference>
<protein>
    <recommendedName>
        <fullName evidence="2">HTH cro/C1-type domain-containing protein</fullName>
    </recommendedName>
</protein>
<evidence type="ECO:0000256" key="1">
    <source>
        <dbReference type="ARBA" id="ARBA00023125"/>
    </source>
</evidence>
<keyword evidence="1" id="KW-0238">DNA-binding</keyword>
<name>A0A0R1XCS8_9LACO</name>
<dbReference type="GO" id="GO:0003677">
    <property type="term" value="F:DNA binding"/>
    <property type="evidence" value="ECO:0007669"/>
    <property type="project" value="UniProtKB-KW"/>
</dbReference>
<dbReference type="RefSeq" id="WP_027828083.1">
    <property type="nucleotide sequence ID" value="NZ_AUEH01000012.1"/>
</dbReference>
<comment type="caution">
    <text evidence="3">The sequence shown here is derived from an EMBL/GenBank/DDBJ whole genome shotgun (WGS) entry which is preliminary data.</text>
</comment>
<dbReference type="Proteomes" id="UP000050949">
    <property type="component" value="Unassembled WGS sequence"/>
</dbReference>
<dbReference type="PATRIC" id="fig|1122147.4.peg.2595"/>
<dbReference type="PANTHER" id="PTHR46558:SF13">
    <property type="entry name" value="HTH-TYPE TRANSCRIPTIONAL REGULATOR IMMR"/>
    <property type="match status" value="1"/>
</dbReference>
<dbReference type="InterPro" id="IPR001387">
    <property type="entry name" value="Cro/C1-type_HTH"/>
</dbReference>
<evidence type="ECO:0000259" key="2">
    <source>
        <dbReference type="PROSITE" id="PS50943"/>
    </source>
</evidence>
<organism evidence="3 4">
    <name type="scientific">Schleiferilactobacillus harbinensis DSM 16991</name>
    <dbReference type="NCBI Taxonomy" id="1122147"/>
    <lineage>
        <taxon>Bacteria</taxon>
        <taxon>Bacillati</taxon>
        <taxon>Bacillota</taxon>
        <taxon>Bacilli</taxon>
        <taxon>Lactobacillales</taxon>
        <taxon>Lactobacillaceae</taxon>
        <taxon>Schleiferilactobacillus</taxon>
    </lineage>
</organism>
<dbReference type="OrthoDB" id="9805856at2"/>
<dbReference type="eggNOG" id="COG1476">
    <property type="taxonomic scope" value="Bacteria"/>
</dbReference>
<dbReference type="PROSITE" id="PS50943">
    <property type="entry name" value="HTH_CROC1"/>
    <property type="match status" value="1"/>
</dbReference>
<evidence type="ECO:0000313" key="3">
    <source>
        <dbReference type="EMBL" id="KRM27501.1"/>
    </source>
</evidence>
<dbReference type="PANTHER" id="PTHR46558">
    <property type="entry name" value="TRACRIPTIONAL REGULATORY PROTEIN-RELATED-RELATED"/>
    <property type="match status" value="1"/>
</dbReference>
<dbReference type="SUPFAM" id="SSF47413">
    <property type="entry name" value="lambda repressor-like DNA-binding domains"/>
    <property type="match status" value="1"/>
</dbReference>
<dbReference type="CDD" id="cd00093">
    <property type="entry name" value="HTH_XRE"/>
    <property type="match status" value="1"/>
</dbReference>
<evidence type="ECO:0000313" key="4">
    <source>
        <dbReference type="Proteomes" id="UP000050949"/>
    </source>
</evidence>
<sequence length="148" mass="17259">MKFEDQLRDQRRKAGLSQEELAEKVGVTRQTVSKWETGQAVPELMKGKILADLFGLTYDRLVGNDVTVDNPNWEQLSDQIDWTGAWAKKYPILQDYQHRTKARMLSQEVADLYDWVGKELGLSDLDTFLVVKDMVYQHYRTHRKPAEK</sequence>